<protein>
    <submittedName>
        <fullName evidence="2">Helicase DnaB</fullName>
    </submittedName>
</protein>
<gene>
    <name evidence="2" type="ORF">AcetOrient_orf00085p</name>
</gene>
<dbReference type="Proteomes" id="UP000270034">
    <property type="component" value="Plasmid pAOF1"/>
</dbReference>
<evidence type="ECO:0000313" key="3">
    <source>
        <dbReference type="Proteomes" id="UP000270034"/>
    </source>
</evidence>
<organism evidence="2 3">
    <name type="scientific">Acetobacter orientalis</name>
    <dbReference type="NCBI Taxonomy" id="146474"/>
    <lineage>
        <taxon>Bacteria</taxon>
        <taxon>Pseudomonadati</taxon>
        <taxon>Pseudomonadota</taxon>
        <taxon>Alphaproteobacteria</taxon>
        <taxon>Acetobacterales</taxon>
        <taxon>Acetobacteraceae</taxon>
        <taxon>Acetobacter</taxon>
    </lineage>
</organism>
<feature type="compositionally biased region" description="Low complexity" evidence="1">
    <location>
        <begin position="12"/>
        <end position="23"/>
    </location>
</feature>
<dbReference type="KEGG" id="aot:AcetOri_orf00085p"/>
<feature type="compositionally biased region" description="Polar residues" evidence="1">
    <location>
        <begin position="36"/>
        <end position="46"/>
    </location>
</feature>
<reference evidence="2 3" key="1">
    <citation type="submission" date="2018-02" db="EMBL/GenBank/DDBJ databases">
        <title>Acetobacter orientalis genome.</title>
        <authorList>
            <person name="Nakashima N."/>
            <person name="Tamura T."/>
        </authorList>
    </citation>
    <scope>NUCLEOTIDE SEQUENCE [LARGE SCALE GENOMIC DNA]</scope>
    <source>
        <strain evidence="2 3">FAN1</strain>
        <plasmid evidence="3">paof1 fan1 dna</plasmid>
    </source>
</reference>
<dbReference type="EMBL" id="AP018516">
    <property type="protein sequence ID" value="BBC81750.1"/>
    <property type="molecule type" value="Genomic_DNA"/>
</dbReference>
<geneLocation type="plasmid" evidence="3">
    <name>paof1 fan1 dna</name>
</geneLocation>
<keyword evidence="2" id="KW-0378">Hydrolase</keyword>
<feature type="region of interest" description="Disordered" evidence="1">
    <location>
        <begin position="1"/>
        <end position="52"/>
    </location>
</feature>
<keyword evidence="2" id="KW-0614">Plasmid</keyword>
<dbReference type="GO" id="GO:0004386">
    <property type="term" value="F:helicase activity"/>
    <property type="evidence" value="ECO:0007669"/>
    <property type="project" value="UniProtKB-KW"/>
</dbReference>
<keyword evidence="2" id="KW-0347">Helicase</keyword>
<sequence length="73" mass="8006">MGRSVWRQPDPGAGAAFARATQARFRRQHAEENLTRENAQSPSLPLSNPPDHHLVLDAGGVRRLSGAFHVPIQ</sequence>
<evidence type="ECO:0000313" key="2">
    <source>
        <dbReference type="EMBL" id="BBC81750.1"/>
    </source>
</evidence>
<name>A0A2Z5ZMB2_9PROT</name>
<dbReference type="AlphaFoldDB" id="A0A2Z5ZMB2"/>
<evidence type="ECO:0000256" key="1">
    <source>
        <dbReference type="SAM" id="MobiDB-lite"/>
    </source>
</evidence>
<accession>A0A2Z5ZMB2</accession>
<keyword evidence="2" id="KW-0067">ATP-binding</keyword>
<keyword evidence="2" id="KW-0547">Nucleotide-binding</keyword>
<proteinExistence type="predicted"/>